<evidence type="ECO:0008006" key="3">
    <source>
        <dbReference type="Google" id="ProtNLM"/>
    </source>
</evidence>
<name>A0ABN5ZLH2_9MYCO</name>
<evidence type="ECO:0000313" key="1">
    <source>
        <dbReference type="EMBL" id="BBX94703.1"/>
    </source>
</evidence>
<reference evidence="1 2" key="1">
    <citation type="journal article" date="2019" name="Emerg. Microbes Infect.">
        <title>Comprehensive subspecies identification of 175 nontuberculous mycobacteria species based on 7547 genomic profiles.</title>
        <authorList>
            <person name="Matsumoto Y."/>
            <person name="Kinjo T."/>
            <person name="Motooka D."/>
            <person name="Nabeya D."/>
            <person name="Jung N."/>
            <person name="Uechi K."/>
            <person name="Horii T."/>
            <person name="Iida T."/>
            <person name="Fujita J."/>
            <person name="Nakamura S."/>
        </authorList>
    </citation>
    <scope>NUCLEOTIDE SEQUENCE [LARGE SCALE GENOMIC DNA]</scope>
    <source>
        <strain evidence="1 2">JCM 15653</strain>
        <plasmid evidence="1">pJCM15653</plasmid>
    </source>
</reference>
<dbReference type="EMBL" id="AP022580">
    <property type="protein sequence ID" value="BBX94703.1"/>
    <property type="molecule type" value="Genomic_DNA"/>
</dbReference>
<sequence>MWWLVSDRWPIEIPPDPPAGLREAWFASDAERFGDEWESWTGGLGKSIRSTRSEVRDLQHIIHSFVGTSLERMDEALPPESAELAVMKAVTGWLTGEIGVPAAVAAVWADRDGKRTWAEWDEWLWEQLRAVPTERLWPATHAPASTPASWSYWELVVSSVVGQATSAHPGSGEENQAAHVMRARAALRAAVTLNDEAAMWQAWSWWLRCSLMALDKRRARASWEQYAETLPAALHAMAKVEPTEQAEVAALTFELGAAHGYDLYLPPDPPKEQ</sequence>
<dbReference type="Proteomes" id="UP000466683">
    <property type="component" value="Plasmid pJCM15653"/>
</dbReference>
<accession>A0ABN5ZLH2</accession>
<proteinExistence type="predicted"/>
<evidence type="ECO:0000313" key="2">
    <source>
        <dbReference type="Proteomes" id="UP000466683"/>
    </source>
</evidence>
<keyword evidence="2" id="KW-1185">Reference proteome</keyword>
<geneLocation type="plasmid" evidence="1 2">
    <name>pJCM15653</name>
</geneLocation>
<keyword evidence="1" id="KW-0614">Plasmid</keyword>
<organism evidence="1 2">
    <name type="scientific">Mycolicibacterium boenickei</name>
    <dbReference type="NCBI Taxonomy" id="146017"/>
    <lineage>
        <taxon>Bacteria</taxon>
        <taxon>Bacillati</taxon>
        <taxon>Actinomycetota</taxon>
        <taxon>Actinomycetes</taxon>
        <taxon>Mycobacteriales</taxon>
        <taxon>Mycobacteriaceae</taxon>
        <taxon>Mycolicibacterium</taxon>
    </lineage>
</organism>
<gene>
    <name evidence="1" type="ORF">MBOE_63520</name>
</gene>
<protein>
    <recommendedName>
        <fullName evidence="3">DUF4259 domain-containing protein</fullName>
    </recommendedName>
</protein>